<evidence type="ECO:0000256" key="4">
    <source>
        <dbReference type="ARBA" id="ARBA00022679"/>
    </source>
</evidence>
<evidence type="ECO:0000256" key="7">
    <source>
        <dbReference type="ARBA" id="ARBA00022833"/>
    </source>
</evidence>
<keyword evidence="5" id="KW-0479">Metal-binding</keyword>
<evidence type="ECO:0000313" key="11">
    <source>
        <dbReference type="EMBL" id="OEH76281.1"/>
    </source>
</evidence>
<dbReference type="Proteomes" id="UP000095192">
    <property type="component" value="Unassembled WGS sequence"/>
</dbReference>
<evidence type="ECO:0000256" key="6">
    <source>
        <dbReference type="ARBA" id="ARBA00022737"/>
    </source>
</evidence>
<keyword evidence="4 11" id="KW-0808">Transferase</keyword>
<dbReference type="InterPro" id="IPR008930">
    <property type="entry name" value="Terpenoid_cyclase/PrenylTrfase"/>
</dbReference>
<gene>
    <name evidence="11" type="ORF">cyc_01127</name>
</gene>
<dbReference type="OrthoDB" id="24893at2759"/>
<keyword evidence="12" id="KW-1185">Reference proteome</keyword>
<sequence>MRTETRPQRAAAAEMDPAVSLEAWPLDVNAHRAYIKEQLQKGLLLLNPALAAETHGGSAVERSFMELLLQQDSLLSGVYWLLCCLALTQPSDVILPCVSPDQQHATASMLPLPPEIRDALLHACTKRFLRTRHCSGLPPAEAATASPSPPHTAPLKAEGTPTYSVPEMGAPPTSCEGTAPEAAALGAFAALQQTTTAQAAAEMQACTHRCAPVTGFCSNLAEGAAPAALPTCSGLQVLALLGALPLLSEETLRQVRRFVLRLQRWEDGAFSNTLPPCCSSHCSDGKSCNKRCCAQSGAAAEPAGGSSWEHEGDIRCTFCCLLSLKLIHAAATSRERMVDASTNVPRLDKAAAFRARADAIRELALARPAAEHALVDIPAAVGAGAFPQECGEHRISWDASSHESYEAASWEEFLMDPFAGVRVDAVISWLLSLVGTDGGVGVSPGAEPHAGAAFCFAGCLALLRKRGALGRKAVHRLERWLCERQLSGGAIQGRPGKAGDSCYTFWVTAALLLLGKDPVEVLRSAEVAEAVAAAQHPNGGISRAHGLTGAPAAGSRISAAGPSDNKTAEHVSASSTARKSSSSTINSSNSLQFLSVGVLDAEDEQLRHPDPFHTFFALAGLSLLAHSDSPGSRLQWKKEVQETQQKEEWQVTCQRLLQPLDPATALPLRLSTHLIGSSASL</sequence>
<evidence type="ECO:0000256" key="9">
    <source>
        <dbReference type="ARBA" id="ARBA00032766"/>
    </source>
</evidence>
<keyword evidence="6" id="KW-0677">Repeat</keyword>
<comment type="similarity">
    <text evidence="2">Belongs to the protein prenyltransferase subunit beta family.</text>
</comment>
<dbReference type="GO" id="GO:0046872">
    <property type="term" value="F:metal ion binding"/>
    <property type="evidence" value="ECO:0007669"/>
    <property type="project" value="UniProtKB-KW"/>
</dbReference>
<dbReference type="VEuPathDB" id="ToxoDB:LOC34618192"/>
<protein>
    <recommendedName>
        <fullName evidence="8">Geranylgeranyl transferase type II subunit beta</fullName>
    </recommendedName>
    <alternativeName>
        <fullName evidence="9">Type II protein geranyl-geranyltransferase subunit beta</fullName>
    </alternativeName>
</protein>
<dbReference type="PANTHER" id="PTHR11774:SF11">
    <property type="entry name" value="GERANYLGERANYL TRANSFERASE TYPE-2 SUBUNIT BETA"/>
    <property type="match status" value="1"/>
</dbReference>
<evidence type="ECO:0000256" key="1">
    <source>
        <dbReference type="ARBA" id="ARBA00001947"/>
    </source>
</evidence>
<dbReference type="Pfam" id="PF00432">
    <property type="entry name" value="Prenyltrans"/>
    <property type="match status" value="2"/>
</dbReference>
<dbReference type="GeneID" id="34618192"/>
<dbReference type="Gene3D" id="1.50.10.20">
    <property type="match status" value="2"/>
</dbReference>
<feature type="domain" description="Prenyltransferase alpha-alpha toroid" evidence="10">
    <location>
        <begin position="414"/>
        <end position="662"/>
    </location>
</feature>
<dbReference type="AlphaFoldDB" id="A0A1D3CYK5"/>
<dbReference type="VEuPathDB" id="ToxoDB:cyc_01127"/>
<proteinExistence type="inferred from homology"/>
<dbReference type="EMBL" id="JROU02001494">
    <property type="protein sequence ID" value="OEH76281.1"/>
    <property type="molecule type" value="Genomic_DNA"/>
</dbReference>
<comment type="caution">
    <text evidence="11">The sequence shown here is derived from an EMBL/GenBank/DDBJ whole genome shotgun (WGS) entry which is preliminary data.</text>
</comment>
<keyword evidence="7" id="KW-0862">Zinc</keyword>
<evidence type="ECO:0000256" key="8">
    <source>
        <dbReference type="ARBA" id="ARBA00030816"/>
    </source>
</evidence>
<dbReference type="InterPro" id="IPR001330">
    <property type="entry name" value="Prenyltrans"/>
</dbReference>
<dbReference type="PANTHER" id="PTHR11774">
    <property type="entry name" value="GERANYLGERANYL TRANSFERASE TYPE BETA SUBUNIT"/>
    <property type="match status" value="1"/>
</dbReference>
<evidence type="ECO:0000259" key="10">
    <source>
        <dbReference type="Pfam" id="PF00432"/>
    </source>
</evidence>
<dbReference type="GO" id="GO:0008318">
    <property type="term" value="F:protein prenyltransferase activity"/>
    <property type="evidence" value="ECO:0007669"/>
    <property type="project" value="InterPro"/>
</dbReference>
<evidence type="ECO:0000256" key="2">
    <source>
        <dbReference type="ARBA" id="ARBA00010497"/>
    </source>
</evidence>
<evidence type="ECO:0000256" key="5">
    <source>
        <dbReference type="ARBA" id="ARBA00022723"/>
    </source>
</evidence>
<reference evidence="11 12" key="1">
    <citation type="journal article" date="2016" name="BMC Genomics">
        <title>Comparative genomics reveals Cyclospora cayetanensis possesses coccidia-like metabolism and invasion components but unique surface antigens.</title>
        <authorList>
            <person name="Liu S."/>
            <person name="Wang L."/>
            <person name="Zheng H."/>
            <person name="Xu Z."/>
            <person name="Roellig D.M."/>
            <person name="Li N."/>
            <person name="Frace M.A."/>
            <person name="Tang K."/>
            <person name="Arrowood M.J."/>
            <person name="Moss D.M."/>
            <person name="Zhang L."/>
            <person name="Feng Y."/>
            <person name="Xiao L."/>
        </authorList>
    </citation>
    <scope>NUCLEOTIDE SEQUENCE [LARGE SCALE GENOMIC DNA]</scope>
    <source>
        <strain evidence="11 12">CHN_HEN01</strain>
    </source>
</reference>
<accession>A0A1D3CYK5</accession>
<dbReference type="SUPFAM" id="SSF48239">
    <property type="entry name" value="Terpenoid cyclases/Protein prenyltransferases"/>
    <property type="match status" value="1"/>
</dbReference>
<evidence type="ECO:0000256" key="3">
    <source>
        <dbReference type="ARBA" id="ARBA00022602"/>
    </source>
</evidence>
<dbReference type="InterPro" id="IPR045089">
    <property type="entry name" value="PGGT1B-like"/>
</dbReference>
<comment type="cofactor">
    <cofactor evidence="1">
        <name>Zn(2+)</name>
        <dbReference type="ChEBI" id="CHEBI:29105"/>
    </cofactor>
</comment>
<organism evidence="11 12">
    <name type="scientific">Cyclospora cayetanensis</name>
    <dbReference type="NCBI Taxonomy" id="88456"/>
    <lineage>
        <taxon>Eukaryota</taxon>
        <taxon>Sar</taxon>
        <taxon>Alveolata</taxon>
        <taxon>Apicomplexa</taxon>
        <taxon>Conoidasida</taxon>
        <taxon>Coccidia</taxon>
        <taxon>Eucoccidiorida</taxon>
        <taxon>Eimeriorina</taxon>
        <taxon>Eimeriidae</taxon>
        <taxon>Cyclospora</taxon>
    </lineage>
</organism>
<feature type="domain" description="Prenyltransferase alpha-alpha toroid" evidence="10">
    <location>
        <begin position="185"/>
        <end position="338"/>
    </location>
</feature>
<name>A0A1D3CYK5_9EIME</name>
<evidence type="ECO:0000313" key="12">
    <source>
        <dbReference type="Proteomes" id="UP000095192"/>
    </source>
</evidence>
<keyword evidence="3" id="KW-0637">Prenyltransferase</keyword>